<comment type="caution">
    <text evidence="1">The sequence shown here is derived from an EMBL/GenBank/DDBJ whole genome shotgun (WGS) entry which is preliminary data.</text>
</comment>
<accession>J9G9I4</accession>
<proteinExistence type="predicted"/>
<gene>
    <name evidence="1" type="ORF">EVA_07946</name>
</gene>
<sequence>MVVKRLKINTKSAVNQRRKWMKYFRISLIFSIFGYEKSSSKDVIH</sequence>
<reference evidence="1" key="1">
    <citation type="journal article" date="2012" name="PLoS ONE">
        <title>Gene sets for utilization of primary and secondary nutrition supplies in the distal gut of endangered iberian lynx.</title>
        <authorList>
            <person name="Alcaide M."/>
            <person name="Messina E."/>
            <person name="Richter M."/>
            <person name="Bargiela R."/>
            <person name="Peplies J."/>
            <person name="Huws S.A."/>
            <person name="Newbold C.J."/>
            <person name="Golyshin P.N."/>
            <person name="Simon M.A."/>
            <person name="Lopez G."/>
            <person name="Yakimov M.M."/>
            <person name="Ferrer M."/>
        </authorList>
    </citation>
    <scope>NUCLEOTIDE SEQUENCE</scope>
</reference>
<protein>
    <submittedName>
        <fullName evidence="1">Uncharacterized protein</fullName>
    </submittedName>
</protein>
<evidence type="ECO:0000313" key="1">
    <source>
        <dbReference type="EMBL" id="EJX03942.1"/>
    </source>
</evidence>
<organism evidence="1">
    <name type="scientific">gut metagenome</name>
    <dbReference type="NCBI Taxonomy" id="749906"/>
    <lineage>
        <taxon>unclassified sequences</taxon>
        <taxon>metagenomes</taxon>
        <taxon>organismal metagenomes</taxon>
    </lineage>
</organism>
<name>J9G9I4_9ZZZZ</name>
<dbReference type="AlphaFoldDB" id="J9G9I4"/>
<dbReference type="EMBL" id="AMCI01001979">
    <property type="protein sequence ID" value="EJX03942.1"/>
    <property type="molecule type" value="Genomic_DNA"/>
</dbReference>